<dbReference type="PROSITE" id="PS00893">
    <property type="entry name" value="NUDIX_BOX"/>
    <property type="match status" value="1"/>
</dbReference>
<dbReference type="STRING" id="77044.A0A1W2TUK3"/>
<dbReference type="Pfam" id="PF00293">
    <property type="entry name" value="NUDIX"/>
    <property type="match status" value="1"/>
</dbReference>
<dbReference type="OrthoDB" id="2011998at2759"/>
<organism evidence="3">
    <name type="scientific">Rosellinia necatrix</name>
    <name type="common">White root-rot fungus</name>
    <dbReference type="NCBI Taxonomy" id="77044"/>
    <lineage>
        <taxon>Eukaryota</taxon>
        <taxon>Fungi</taxon>
        <taxon>Dikarya</taxon>
        <taxon>Ascomycota</taxon>
        <taxon>Pezizomycotina</taxon>
        <taxon>Sordariomycetes</taxon>
        <taxon>Xylariomycetidae</taxon>
        <taxon>Xylariales</taxon>
        <taxon>Xylariaceae</taxon>
        <taxon>Rosellinia</taxon>
    </lineage>
</organism>
<proteinExistence type="predicted"/>
<dbReference type="OMA" id="EIHYTER"/>
<keyword evidence="1" id="KW-0378">Hydrolase</keyword>
<dbReference type="Gene3D" id="3.90.79.10">
    <property type="entry name" value="Nucleoside Triphosphate Pyrophosphohydrolase"/>
    <property type="match status" value="1"/>
</dbReference>
<dbReference type="GO" id="GO:0016787">
    <property type="term" value="F:hydrolase activity"/>
    <property type="evidence" value="ECO:0007669"/>
    <property type="project" value="UniProtKB-KW"/>
</dbReference>
<accession>A0A1W2TUK3</accession>
<evidence type="ECO:0000313" key="3">
    <source>
        <dbReference type="EMBL" id="GAP92260.1"/>
    </source>
</evidence>
<dbReference type="PANTHER" id="PTHR43736:SF1">
    <property type="entry name" value="DIHYDRONEOPTERIN TRIPHOSPHATE DIPHOSPHATASE"/>
    <property type="match status" value="1"/>
</dbReference>
<reference evidence="3" key="1">
    <citation type="submission" date="2016-03" db="EMBL/GenBank/DDBJ databases">
        <title>Draft genome sequence of Rosellinia necatrix.</title>
        <authorList>
            <person name="Kanematsu S."/>
        </authorList>
    </citation>
    <scope>NUCLEOTIDE SEQUENCE [LARGE SCALE GENOMIC DNA]</scope>
    <source>
        <strain evidence="3">W97</strain>
    </source>
</reference>
<gene>
    <name evidence="3" type="ORF">SAMD00023353_7600020</name>
</gene>
<dbReference type="InterPro" id="IPR020084">
    <property type="entry name" value="NUDIX_hydrolase_CS"/>
</dbReference>
<feature type="domain" description="Nudix hydrolase" evidence="2">
    <location>
        <begin position="25"/>
        <end position="156"/>
    </location>
</feature>
<protein>
    <submittedName>
        <fullName evidence="3">Putative NUDIX domain-containing protein</fullName>
    </submittedName>
</protein>
<dbReference type="InterPro" id="IPR000086">
    <property type="entry name" value="NUDIX_hydrolase_dom"/>
</dbReference>
<dbReference type="PROSITE" id="PS51462">
    <property type="entry name" value="NUDIX"/>
    <property type="match status" value="1"/>
</dbReference>
<dbReference type="PANTHER" id="PTHR43736">
    <property type="entry name" value="ADP-RIBOSE PYROPHOSPHATASE"/>
    <property type="match status" value="1"/>
</dbReference>
<name>A0A1W2TUK3_ROSNE</name>
<evidence type="ECO:0000313" key="4">
    <source>
        <dbReference type="Proteomes" id="UP000054516"/>
    </source>
</evidence>
<evidence type="ECO:0000259" key="2">
    <source>
        <dbReference type="PROSITE" id="PS51462"/>
    </source>
</evidence>
<dbReference type="SUPFAM" id="SSF55811">
    <property type="entry name" value="Nudix"/>
    <property type="match status" value="1"/>
</dbReference>
<dbReference type="InterPro" id="IPR015797">
    <property type="entry name" value="NUDIX_hydrolase-like_dom_sf"/>
</dbReference>
<keyword evidence="4" id="KW-1185">Reference proteome</keyword>
<sequence>MPDVIGIKAKSAKIIGKEQSDVVYIDRYAVRVVAFNAAGQVAVIYAKKGNYYKLPGGGIEKDEDHANAAAREVQEETGAVVKIRHSDGCVASTEEFRNDLHQTSYVYIADVVNNIGRPELTEEELADGLTHEWVPVHQALARMSSVEPTSDLGKFIQERDIYLLGEVSKKLTP</sequence>
<dbReference type="EMBL" id="DF977521">
    <property type="protein sequence ID" value="GAP92260.1"/>
    <property type="molecule type" value="Genomic_DNA"/>
</dbReference>
<evidence type="ECO:0000256" key="1">
    <source>
        <dbReference type="ARBA" id="ARBA00022801"/>
    </source>
</evidence>
<dbReference type="Proteomes" id="UP000054516">
    <property type="component" value="Unassembled WGS sequence"/>
</dbReference>
<dbReference type="AlphaFoldDB" id="A0A1W2TUK3"/>